<comment type="caution">
    <text evidence="3">The sequence shown here is derived from an EMBL/GenBank/DDBJ whole genome shotgun (WGS) entry which is preliminary data.</text>
</comment>
<protein>
    <recommendedName>
        <fullName evidence="2">Tyrosine specific protein phosphatases domain-containing protein</fullName>
    </recommendedName>
</protein>
<dbReference type="InterPro" id="IPR014756">
    <property type="entry name" value="Ig_E-set"/>
</dbReference>
<sequence length="255" mass="28662">MSSISGSTSSAETSGAEAKQEKSEIYSNNMTEAMGADLIVGSCLQTPKDVDKLRSIGVKTIFCLQQDSDLEYPEYFVFEFDSYDLRLRLPAVLSKLYKAINQNGGVTYVHCTAGLGRAPAAVLAYMFWVLGYKLTDARECPCFPKLDAIKNATADIRIPLEFNEEQGSWFLERKLPEGRYEYKYIIDGGWMHNKHEPFTSPNKDGHVSNYVHVVEEDPNTASAAIQKRMTGDDPQLTTEERLKIRQFLESCPSDE</sequence>
<dbReference type="InterPro" id="IPR029021">
    <property type="entry name" value="Prot-tyrosine_phosphatase-like"/>
</dbReference>
<evidence type="ECO:0000313" key="4">
    <source>
        <dbReference type="Proteomes" id="UP000315295"/>
    </source>
</evidence>
<dbReference type="Gene3D" id="3.90.190.10">
    <property type="entry name" value="Protein tyrosine phosphatase superfamily"/>
    <property type="match status" value="1"/>
</dbReference>
<dbReference type="InterPro" id="IPR032640">
    <property type="entry name" value="AMPK1_CBM"/>
</dbReference>
<dbReference type="AlphaFoldDB" id="A0A540LXZ7"/>
<feature type="compositionally biased region" description="Low complexity" evidence="1">
    <location>
        <begin position="1"/>
        <end position="17"/>
    </location>
</feature>
<name>A0A540LXZ7_MALBA</name>
<dbReference type="Proteomes" id="UP000315295">
    <property type="component" value="Unassembled WGS sequence"/>
</dbReference>
<dbReference type="SUPFAM" id="SSF81296">
    <property type="entry name" value="E set domains"/>
    <property type="match status" value="1"/>
</dbReference>
<feature type="domain" description="Tyrosine specific protein phosphatases" evidence="2">
    <location>
        <begin position="87"/>
        <end position="137"/>
    </location>
</feature>
<dbReference type="CDD" id="cd02859">
    <property type="entry name" value="E_set_AMPKbeta_like_N"/>
    <property type="match status" value="1"/>
</dbReference>
<dbReference type="PANTHER" id="PTHR46642">
    <property type="entry name" value="DUAL SPECIFICITY PHOSPHATASE, SUBGROUP, CATALYTIC DOMAIN"/>
    <property type="match status" value="1"/>
</dbReference>
<dbReference type="STRING" id="106549.A0A540LXZ7"/>
<evidence type="ECO:0000313" key="3">
    <source>
        <dbReference type="EMBL" id="TQD91367.1"/>
    </source>
</evidence>
<dbReference type="PANTHER" id="PTHR46642:SF3">
    <property type="entry name" value="PHOSPHOGLUCAN PHOSPHATASE DSP4, CHLOROPLASTIC"/>
    <property type="match status" value="1"/>
</dbReference>
<dbReference type="InterPro" id="IPR000387">
    <property type="entry name" value="Tyr_Pase_dom"/>
</dbReference>
<dbReference type="GO" id="GO:0009507">
    <property type="term" value="C:chloroplast"/>
    <property type="evidence" value="ECO:0007669"/>
    <property type="project" value="TreeGrafter"/>
</dbReference>
<dbReference type="InterPro" id="IPR052832">
    <property type="entry name" value="Starch-Glucan_Phosphatase"/>
</dbReference>
<gene>
    <name evidence="3" type="ORF">C1H46_023046</name>
</gene>
<organism evidence="3 4">
    <name type="scientific">Malus baccata</name>
    <name type="common">Siberian crab apple</name>
    <name type="synonym">Pyrus baccata</name>
    <dbReference type="NCBI Taxonomy" id="106549"/>
    <lineage>
        <taxon>Eukaryota</taxon>
        <taxon>Viridiplantae</taxon>
        <taxon>Streptophyta</taxon>
        <taxon>Embryophyta</taxon>
        <taxon>Tracheophyta</taxon>
        <taxon>Spermatophyta</taxon>
        <taxon>Magnoliopsida</taxon>
        <taxon>eudicotyledons</taxon>
        <taxon>Gunneridae</taxon>
        <taxon>Pentapetalae</taxon>
        <taxon>rosids</taxon>
        <taxon>fabids</taxon>
        <taxon>Rosales</taxon>
        <taxon>Rosaceae</taxon>
        <taxon>Amygdaloideae</taxon>
        <taxon>Maleae</taxon>
        <taxon>Malus</taxon>
    </lineage>
</organism>
<dbReference type="GO" id="GO:0005983">
    <property type="term" value="P:starch catabolic process"/>
    <property type="evidence" value="ECO:0007669"/>
    <property type="project" value="TreeGrafter"/>
</dbReference>
<proteinExistence type="predicted"/>
<reference evidence="3 4" key="1">
    <citation type="journal article" date="2019" name="G3 (Bethesda)">
        <title>Sequencing of a Wild Apple (Malus baccata) Genome Unravels the Differences Between Cultivated and Wild Apple Species Regarding Disease Resistance and Cold Tolerance.</title>
        <authorList>
            <person name="Chen X."/>
        </authorList>
    </citation>
    <scope>NUCLEOTIDE SEQUENCE [LARGE SCALE GENOMIC DNA]</scope>
    <source>
        <strain evidence="4">cv. Shandingzi</strain>
        <tissue evidence="3">Leaves</tissue>
    </source>
</reference>
<feature type="region of interest" description="Disordered" evidence="1">
    <location>
        <begin position="1"/>
        <end position="22"/>
    </location>
</feature>
<accession>A0A540LXZ7</accession>
<evidence type="ECO:0000256" key="1">
    <source>
        <dbReference type="SAM" id="MobiDB-lite"/>
    </source>
</evidence>
<evidence type="ECO:0000259" key="2">
    <source>
        <dbReference type="PROSITE" id="PS50056"/>
    </source>
</evidence>
<dbReference type="GO" id="GO:0019203">
    <property type="term" value="F:carbohydrate phosphatase activity"/>
    <property type="evidence" value="ECO:0007669"/>
    <property type="project" value="TreeGrafter"/>
</dbReference>
<dbReference type="EMBL" id="VIEB01000422">
    <property type="protein sequence ID" value="TQD91367.1"/>
    <property type="molecule type" value="Genomic_DNA"/>
</dbReference>
<keyword evidence="4" id="KW-1185">Reference proteome</keyword>
<dbReference type="SUPFAM" id="SSF52799">
    <property type="entry name" value="(Phosphotyrosine protein) phosphatases II"/>
    <property type="match status" value="1"/>
</dbReference>
<dbReference type="PROSITE" id="PS50056">
    <property type="entry name" value="TYR_PHOSPHATASE_2"/>
    <property type="match status" value="1"/>
</dbReference>
<dbReference type="GO" id="GO:2001070">
    <property type="term" value="F:starch binding"/>
    <property type="evidence" value="ECO:0007669"/>
    <property type="project" value="TreeGrafter"/>
</dbReference>
<dbReference type="Pfam" id="PF16561">
    <property type="entry name" value="AMPK1_CBM"/>
    <property type="match status" value="1"/>
</dbReference>